<dbReference type="InterPro" id="IPR001375">
    <property type="entry name" value="Peptidase_S9_cat"/>
</dbReference>
<evidence type="ECO:0000256" key="3">
    <source>
        <dbReference type="ARBA" id="ARBA00011897"/>
    </source>
</evidence>
<dbReference type="PANTHER" id="PTHR42881">
    <property type="entry name" value="PROLYL ENDOPEPTIDASE"/>
    <property type="match status" value="1"/>
</dbReference>
<dbReference type="PROSITE" id="PS00708">
    <property type="entry name" value="PRO_ENDOPEP_SER"/>
    <property type="match status" value="1"/>
</dbReference>
<protein>
    <recommendedName>
        <fullName evidence="3">prolyl oligopeptidase</fullName>
        <ecNumber evidence="3">3.4.21.26</ecNumber>
    </recommendedName>
</protein>
<dbReference type="Gene3D" id="2.130.10.120">
    <property type="entry name" value="Prolyl oligopeptidase, N-terminal domain"/>
    <property type="match status" value="1"/>
</dbReference>
<dbReference type="EMBL" id="JBHSDU010000003">
    <property type="protein sequence ID" value="MFC4311131.1"/>
    <property type="molecule type" value="Genomic_DNA"/>
</dbReference>
<evidence type="ECO:0000313" key="11">
    <source>
        <dbReference type="EMBL" id="MFC4311131.1"/>
    </source>
</evidence>
<dbReference type="InterPro" id="IPR051167">
    <property type="entry name" value="Prolyl_oligopep/macrocyclase"/>
</dbReference>
<proteinExistence type="inferred from homology"/>
<evidence type="ECO:0000256" key="6">
    <source>
        <dbReference type="ARBA" id="ARBA00022825"/>
    </source>
</evidence>
<name>A0ABV8SU83_9GAMM</name>
<keyword evidence="8" id="KW-0732">Signal</keyword>
<keyword evidence="4" id="KW-0645">Protease</keyword>
<dbReference type="InterPro" id="IPR002471">
    <property type="entry name" value="Pept_S9_AS"/>
</dbReference>
<dbReference type="EC" id="3.4.21.26" evidence="3"/>
<dbReference type="InterPro" id="IPR023302">
    <property type="entry name" value="Pept_S9A_N"/>
</dbReference>
<dbReference type="SUPFAM" id="SSF53474">
    <property type="entry name" value="alpha/beta-Hydrolases"/>
    <property type="match status" value="1"/>
</dbReference>
<keyword evidence="5" id="KW-0378">Hydrolase</keyword>
<keyword evidence="12" id="KW-1185">Reference proteome</keyword>
<dbReference type="PANTHER" id="PTHR42881:SF2">
    <property type="entry name" value="PROLYL ENDOPEPTIDASE"/>
    <property type="match status" value="1"/>
</dbReference>
<evidence type="ECO:0000256" key="4">
    <source>
        <dbReference type="ARBA" id="ARBA00022670"/>
    </source>
</evidence>
<comment type="caution">
    <text evidence="11">The sequence shown here is derived from an EMBL/GenBank/DDBJ whole genome shotgun (WGS) entry which is preliminary data.</text>
</comment>
<dbReference type="PRINTS" id="PR00862">
    <property type="entry name" value="PROLIGOPTASE"/>
</dbReference>
<evidence type="ECO:0000259" key="10">
    <source>
        <dbReference type="Pfam" id="PF02897"/>
    </source>
</evidence>
<sequence length="739" mass="82372">MQRKIQLLWPVLLLLSSCGTEPAKQASGGAPSMTASTTAPDASMKPAAFKYPETRRVDHVDTYHGTSIADPYRWLEDADSADTRNWIQAQNALAQPYLESIPARERIKQRMTQLWNYERYDIPVKRGNRYFYLRNDGLQNQSVLYMTERLNAEPRVLLDPNQLSKDATVALSEFVPSPDGRLVAYSLSDGGTDWRTWHFRDVATGKDLPDVLRFIKFVPIAWTGDSKAVYYARFPLTADGKGDDTKQREVYWHKLGADVARDQLIFKVTDHPTRNPYVQISDGGKYAIFWLYDGSQSTGIYYRKIARDGTPSGETVRLIDSFDANYQFIAEIDDVFYIRSNKDAPNAQVVAMPIGTAKKDSRVVVPESKFSADEVSIVGRRVIVQYLQDAHSLARVFDLDGKVQYDVKLPGLGTALGFDGGVQDTETFFGYSDFLTPMTISRLDLTSGATEIFRAPKLAADASQFVVKQVFYKSKDGTQVPMFIAHKKGLALNGQNFVQLYGYGGFNIAQQPSFSVPVLVWLEMGGVYAVANLRGGSEYGEAWHEAGTKLHKQNVFDDFIAAAQYLVDEKYTAPAKIAIRGRSNGGLLVGAVLTQRPDLFGAALPAVGVLDMLRYQTPSSNARQWSSDYGLSENEAEFRAQLAYSPLHNVHKVCYPPTLVTTADRDDRVVPWHSYKFAATLQAAQTCPNPVMLRVETRAGHGAGKPVWMQIEDYADQWAFLVKSLHMEPEGLLSQANAG</sequence>
<dbReference type="SUPFAM" id="SSF50993">
    <property type="entry name" value="Peptidase/esterase 'gauge' domain"/>
    <property type="match status" value="1"/>
</dbReference>
<dbReference type="Pfam" id="PF02897">
    <property type="entry name" value="Peptidase_S9_N"/>
    <property type="match status" value="1"/>
</dbReference>
<evidence type="ECO:0000259" key="9">
    <source>
        <dbReference type="Pfam" id="PF00326"/>
    </source>
</evidence>
<dbReference type="Pfam" id="PF00326">
    <property type="entry name" value="Peptidase_S9"/>
    <property type="match status" value="1"/>
</dbReference>
<feature type="region of interest" description="Disordered" evidence="7">
    <location>
        <begin position="22"/>
        <end position="41"/>
    </location>
</feature>
<dbReference type="PROSITE" id="PS51257">
    <property type="entry name" value="PROKAR_LIPOPROTEIN"/>
    <property type="match status" value="1"/>
</dbReference>
<comment type="catalytic activity">
    <reaction evidence="1">
        <text>Hydrolysis of Pro-|-Xaa &gt;&gt; Ala-|-Xaa in oligopeptides.</text>
        <dbReference type="EC" id="3.4.21.26"/>
    </reaction>
</comment>
<evidence type="ECO:0000256" key="5">
    <source>
        <dbReference type="ARBA" id="ARBA00022801"/>
    </source>
</evidence>
<dbReference type="InterPro" id="IPR002470">
    <property type="entry name" value="Peptidase_S9A"/>
</dbReference>
<comment type="similarity">
    <text evidence="2">Belongs to the peptidase S9A family.</text>
</comment>
<dbReference type="RefSeq" id="WP_380599197.1">
    <property type="nucleotide sequence ID" value="NZ_JBHSDU010000003.1"/>
</dbReference>
<feature type="domain" description="Peptidase S9 prolyl oligopeptidase catalytic" evidence="9">
    <location>
        <begin position="513"/>
        <end position="726"/>
    </location>
</feature>
<dbReference type="InterPro" id="IPR029058">
    <property type="entry name" value="AB_hydrolase_fold"/>
</dbReference>
<evidence type="ECO:0000256" key="1">
    <source>
        <dbReference type="ARBA" id="ARBA00001070"/>
    </source>
</evidence>
<dbReference type="Proteomes" id="UP001595904">
    <property type="component" value="Unassembled WGS sequence"/>
</dbReference>
<keyword evidence="6" id="KW-0720">Serine protease</keyword>
<organism evidence="11 12">
    <name type="scientific">Steroidobacter flavus</name>
    <dbReference type="NCBI Taxonomy" id="1842136"/>
    <lineage>
        <taxon>Bacteria</taxon>
        <taxon>Pseudomonadati</taxon>
        <taxon>Pseudomonadota</taxon>
        <taxon>Gammaproteobacteria</taxon>
        <taxon>Steroidobacterales</taxon>
        <taxon>Steroidobacteraceae</taxon>
        <taxon>Steroidobacter</taxon>
    </lineage>
</organism>
<evidence type="ECO:0000256" key="8">
    <source>
        <dbReference type="SAM" id="SignalP"/>
    </source>
</evidence>
<gene>
    <name evidence="11" type="ORF">ACFPN2_18685</name>
</gene>
<accession>A0ABV8SU83</accession>
<feature type="chain" id="PRO_5045613368" description="prolyl oligopeptidase" evidence="8">
    <location>
        <begin position="24"/>
        <end position="739"/>
    </location>
</feature>
<dbReference type="Gene3D" id="3.40.50.1820">
    <property type="entry name" value="alpha/beta hydrolase"/>
    <property type="match status" value="1"/>
</dbReference>
<evidence type="ECO:0000256" key="2">
    <source>
        <dbReference type="ARBA" id="ARBA00005228"/>
    </source>
</evidence>
<feature type="signal peptide" evidence="8">
    <location>
        <begin position="1"/>
        <end position="23"/>
    </location>
</feature>
<reference evidence="12" key="1">
    <citation type="journal article" date="2019" name="Int. J. Syst. Evol. Microbiol.">
        <title>The Global Catalogue of Microorganisms (GCM) 10K type strain sequencing project: providing services to taxonomists for standard genome sequencing and annotation.</title>
        <authorList>
            <consortium name="The Broad Institute Genomics Platform"/>
            <consortium name="The Broad Institute Genome Sequencing Center for Infectious Disease"/>
            <person name="Wu L."/>
            <person name="Ma J."/>
        </authorList>
    </citation>
    <scope>NUCLEOTIDE SEQUENCE [LARGE SCALE GENOMIC DNA]</scope>
    <source>
        <strain evidence="12">CGMCC 1.10759</strain>
    </source>
</reference>
<evidence type="ECO:0000256" key="7">
    <source>
        <dbReference type="SAM" id="MobiDB-lite"/>
    </source>
</evidence>
<feature type="domain" description="Peptidase S9A N-terminal" evidence="10">
    <location>
        <begin position="52"/>
        <end position="454"/>
    </location>
</feature>
<evidence type="ECO:0000313" key="12">
    <source>
        <dbReference type="Proteomes" id="UP001595904"/>
    </source>
</evidence>